<accession>G0AFH7</accession>
<keyword evidence="2 4" id="KW-0012">Acyltransferase</keyword>
<reference evidence="4 5" key="5">
    <citation type="journal article" date="2011" name="ISME J.">
        <title>Dual transcriptional profiling of a bacterial/fungal confrontation: Collimonas fungivorans versus Aspergillus niger.</title>
        <authorList>
            <person name="Mela F."/>
            <person name="Fritsche K."/>
            <person name="de Boer W."/>
            <person name="van Veen J.A."/>
            <person name="de Graaff L.H."/>
            <person name="van den Berg M."/>
            <person name="Leveau J.H."/>
        </authorList>
    </citation>
    <scope>NUCLEOTIDE SEQUENCE [LARGE SCALE GENOMIC DNA]</scope>
    <source>
        <strain evidence="4 5">Ter331</strain>
    </source>
</reference>
<dbReference type="STRING" id="1005048.CFU_4163"/>
<dbReference type="eggNOG" id="COG0456">
    <property type="taxonomic scope" value="Bacteria"/>
</dbReference>
<name>G0AFH7_COLFT</name>
<proteinExistence type="predicted"/>
<dbReference type="InterPro" id="IPR016181">
    <property type="entry name" value="Acyl_CoA_acyltransferase"/>
</dbReference>
<reference evidence="4 5" key="3">
    <citation type="journal article" date="2008" name="FEMS Microbiol. Ecol.">
        <title>Identification and characterization of genes underlying chitinolysis in Collimonas fungivorans Ter331.</title>
        <authorList>
            <person name="Fritsche K."/>
            <person name="de Boer W."/>
            <person name="Gerards S."/>
            <person name="van den Berg M."/>
            <person name="van Veen J.A."/>
            <person name="Leveau J.H."/>
        </authorList>
    </citation>
    <scope>NUCLEOTIDE SEQUENCE [LARGE SCALE GENOMIC DNA]</scope>
    <source>
        <strain evidence="4 5">Ter331</strain>
    </source>
</reference>
<evidence type="ECO:0000256" key="1">
    <source>
        <dbReference type="ARBA" id="ARBA00022679"/>
    </source>
</evidence>
<reference evidence="4 5" key="1">
    <citation type="journal article" date="2004" name="Environ. Microbiol.">
        <title>Phylogeny-function analysis of (meta)genomic libraries: screening for expression of ribosomal RNA genes by large-insert library fluorescent in situ hybridization (LIL-FISH).</title>
        <authorList>
            <person name="Leveau J.H."/>
            <person name="Gerards S."/>
            <person name="de Boer W."/>
            <person name="van Veen J.A."/>
        </authorList>
    </citation>
    <scope>NUCLEOTIDE SEQUENCE [LARGE SCALE GENOMIC DNA]</scope>
    <source>
        <strain evidence="4 5">Ter331</strain>
    </source>
</reference>
<sequence>MPLCIHRHAVPQEVILASTQYTSIQIKPLSEQDFAAWQGQWQGYQDFYEVDIPQATRLVTWQRLLDPKEPTFGALAMADGKAVGLVHWIFHRSCWTVEDSCYLQDLYVSPQQRGAGVGRLLIEHVYAQAKAAGGTRVHWLTHETNSTAMQLYDRIAQRSGFVQYRKQIT</sequence>
<dbReference type="EMBL" id="CP002745">
    <property type="protein sequence ID" value="AEK63985.1"/>
    <property type="molecule type" value="Genomic_DNA"/>
</dbReference>
<reference evidence="4 5" key="2">
    <citation type="journal article" date="2006" name="J. Microbiol. Methods">
        <title>Genomic flank-sequencing of plasposon insertion sites for rapid identification of functional genes.</title>
        <authorList>
            <person name="Leveau J.H."/>
            <person name="Gerards S."/>
            <person name="Fritsche K."/>
            <person name="Zondag G."/>
            <person name="van Veen J.A."/>
        </authorList>
    </citation>
    <scope>NUCLEOTIDE SEQUENCE [LARGE SCALE GENOMIC DNA]</scope>
    <source>
        <strain evidence="4 5">Ter331</strain>
    </source>
</reference>
<dbReference type="PANTHER" id="PTHR10545">
    <property type="entry name" value="DIAMINE N-ACETYLTRANSFERASE"/>
    <property type="match status" value="1"/>
</dbReference>
<dbReference type="PANTHER" id="PTHR10545:SF42">
    <property type="entry name" value="ACETYLTRANSFERASE"/>
    <property type="match status" value="1"/>
</dbReference>
<evidence type="ECO:0000313" key="4">
    <source>
        <dbReference type="EMBL" id="AEK63985.1"/>
    </source>
</evidence>
<protein>
    <submittedName>
        <fullName evidence="4">GCN5-like N-acetyltransferase</fullName>
        <ecNumber evidence="4">2.3.1.-</ecNumber>
    </submittedName>
</protein>
<dbReference type="GO" id="GO:0008080">
    <property type="term" value="F:N-acetyltransferase activity"/>
    <property type="evidence" value="ECO:0007669"/>
    <property type="project" value="TreeGrafter"/>
</dbReference>
<dbReference type="AlphaFoldDB" id="G0AFH7"/>
<dbReference type="Pfam" id="PF00583">
    <property type="entry name" value="Acetyltransf_1"/>
    <property type="match status" value="1"/>
</dbReference>
<gene>
    <name evidence="4" type="ordered locus">CFU_4163</name>
</gene>
<dbReference type="SUPFAM" id="SSF55729">
    <property type="entry name" value="Acyl-CoA N-acyltransferases (Nat)"/>
    <property type="match status" value="1"/>
</dbReference>
<dbReference type="RefSeq" id="WP_014008137.1">
    <property type="nucleotide sequence ID" value="NC_015856.1"/>
</dbReference>
<keyword evidence="1 4" id="KW-0808">Transferase</keyword>
<feature type="domain" description="N-acetyltransferase" evidence="3">
    <location>
        <begin position="24"/>
        <end position="169"/>
    </location>
</feature>
<keyword evidence="5" id="KW-1185">Reference proteome</keyword>
<dbReference type="Gene3D" id="3.40.630.30">
    <property type="match status" value="1"/>
</dbReference>
<dbReference type="PROSITE" id="PS51186">
    <property type="entry name" value="GNAT"/>
    <property type="match status" value="1"/>
</dbReference>
<dbReference type="InterPro" id="IPR000182">
    <property type="entry name" value="GNAT_dom"/>
</dbReference>
<reference evidence="4 5" key="4">
    <citation type="journal article" date="2010" name="Environ. Microbiol.">
        <title>The bacterial genus Collimonas: mycophagy, weathering and other adaptive solutions to life in oligotrophic soil environments.</title>
        <authorList>
            <person name="Leveau J.H."/>
            <person name="Uroz S."/>
            <person name="de Boer W."/>
        </authorList>
    </citation>
    <scope>NUCLEOTIDE SEQUENCE [LARGE SCALE GENOMIC DNA]</scope>
    <source>
        <strain evidence="4 5">Ter331</strain>
    </source>
</reference>
<reference evidence="5" key="6">
    <citation type="submission" date="2011-05" db="EMBL/GenBank/DDBJ databases">
        <title>Complete sequence of Collimonas fungivorans Ter331.</title>
        <authorList>
            <person name="Leveau J.H."/>
        </authorList>
    </citation>
    <scope>NUCLEOTIDE SEQUENCE [LARGE SCALE GENOMIC DNA]</scope>
    <source>
        <strain evidence="5">Ter331</strain>
    </source>
</reference>
<dbReference type="Proteomes" id="UP000008392">
    <property type="component" value="Chromosome"/>
</dbReference>
<evidence type="ECO:0000259" key="3">
    <source>
        <dbReference type="PROSITE" id="PS51186"/>
    </source>
</evidence>
<dbReference type="InterPro" id="IPR051016">
    <property type="entry name" value="Diverse_Substrate_AcTransf"/>
</dbReference>
<dbReference type="KEGG" id="cfu:CFU_4163"/>
<evidence type="ECO:0000256" key="2">
    <source>
        <dbReference type="ARBA" id="ARBA00023315"/>
    </source>
</evidence>
<dbReference type="EC" id="2.3.1.-" evidence="4"/>
<dbReference type="HOGENOM" id="CLU_013985_32_1_4"/>
<organism evidence="4 5">
    <name type="scientific">Collimonas fungivorans (strain Ter331)</name>
    <dbReference type="NCBI Taxonomy" id="1005048"/>
    <lineage>
        <taxon>Bacteria</taxon>
        <taxon>Pseudomonadati</taxon>
        <taxon>Pseudomonadota</taxon>
        <taxon>Betaproteobacteria</taxon>
        <taxon>Burkholderiales</taxon>
        <taxon>Oxalobacteraceae</taxon>
        <taxon>Collimonas</taxon>
    </lineage>
</organism>
<dbReference type="CDD" id="cd04301">
    <property type="entry name" value="NAT_SF"/>
    <property type="match status" value="1"/>
</dbReference>
<evidence type="ECO:0000313" key="5">
    <source>
        <dbReference type="Proteomes" id="UP000008392"/>
    </source>
</evidence>